<evidence type="ECO:0000313" key="2">
    <source>
        <dbReference type="EMBL" id="ETX14605.1"/>
    </source>
</evidence>
<keyword evidence="2" id="KW-0031">Aminopeptidase</keyword>
<keyword evidence="3" id="KW-1185">Reference proteome</keyword>
<dbReference type="Pfam" id="PF05145">
    <property type="entry name" value="AbrB"/>
    <property type="match status" value="1"/>
</dbReference>
<feature type="transmembrane region" description="Helical" evidence="1">
    <location>
        <begin position="193"/>
        <end position="211"/>
    </location>
</feature>
<evidence type="ECO:0000313" key="3">
    <source>
        <dbReference type="Proteomes" id="UP000022447"/>
    </source>
</evidence>
<dbReference type="InterPro" id="IPR007820">
    <property type="entry name" value="AbrB_fam"/>
</dbReference>
<dbReference type="GO" id="GO:0016020">
    <property type="term" value="C:membrane"/>
    <property type="evidence" value="ECO:0007669"/>
    <property type="project" value="InterPro"/>
</dbReference>
<keyword evidence="2" id="KW-0378">Hydrolase</keyword>
<dbReference type="GO" id="GO:0004177">
    <property type="term" value="F:aminopeptidase activity"/>
    <property type="evidence" value="ECO:0007669"/>
    <property type="project" value="UniProtKB-KW"/>
</dbReference>
<feature type="transmembrane region" description="Helical" evidence="1">
    <location>
        <begin position="218"/>
        <end position="235"/>
    </location>
</feature>
<proteinExistence type="predicted"/>
<feature type="transmembrane region" description="Helical" evidence="1">
    <location>
        <begin position="91"/>
        <end position="114"/>
    </location>
</feature>
<evidence type="ECO:0000256" key="1">
    <source>
        <dbReference type="SAM" id="Phobius"/>
    </source>
</evidence>
<sequence length="360" mass="37239">MTTRDLPRQIALTCLVLAIGAGGGVLAAFLGLPMPWLLGSLAGTALSVAALQESVLDGYGFPNDLRAGCVALIGVMIGTQVSPDLFRELSALPLTLCALVIFVVLAHAGNTAIFRRIGGMDRATAFYSGTPGGLMESIALGEGAGADIRILTMQQFLRIILVVTAIPTALSVWTGETVGSAAGVAPGGSSPVGPLDLVFIILAALAGLQIAQRIRLPAAQIVGPLLLSAALTLTGRVDLHLPFWLIATAQVVVGVGLGMRFRGVTGRLITRSIGLSVLSVTYMLALGAILSAILWKVTGMEILQLLLSFAPGGVTEMSLIALSLSVNPALVSLHHVLRILLTVGELIVASKLMNLRHPAE</sequence>
<dbReference type="GO" id="GO:0010468">
    <property type="term" value="P:regulation of gene expression"/>
    <property type="evidence" value="ECO:0007669"/>
    <property type="project" value="InterPro"/>
</dbReference>
<protein>
    <submittedName>
        <fullName evidence="2">Aminopeptidase</fullName>
    </submittedName>
</protein>
<keyword evidence="1" id="KW-1133">Transmembrane helix</keyword>
<dbReference type="PANTHER" id="PTHR38457">
    <property type="entry name" value="REGULATOR ABRB-RELATED"/>
    <property type="match status" value="1"/>
</dbReference>
<feature type="transmembrane region" description="Helical" evidence="1">
    <location>
        <begin position="156"/>
        <end position="173"/>
    </location>
</feature>
<dbReference type="InterPro" id="IPR017516">
    <property type="entry name" value="AbrB_dup"/>
</dbReference>
<feature type="transmembrane region" description="Helical" evidence="1">
    <location>
        <begin position="273"/>
        <end position="296"/>
    </location>
</feature>
<dbReference type="PANTHER" id="PTHR38457:SF1">
    <property type="entry name" value="REGULATOR ABRB-RELATED"/>
    <property type="match status" value="1"/>
</dbReference>
<dbReference type="eggNOG" id="COG3180">
    <property type="taxonomic scope" value="Bacteria"/>
</dbReference>
<organism evidence="2 3">
    <name type="scientific">Roseivivax halodurans JCM 10272</name>
    <dbReference type="NCBI Taxonomy" id="1449350"/>
    <lineage>
        <taxon>Bacteria</taxon>
        <taxon>Pseudomonadati</taxon>
        <taxon>Pseudomonadota</taxon>
        <taxon>Alphaproteobacteria</taxon>
        <taxon>Rhodobacterales</taxon>
        <taxon>Roseobacteraceae</taxon>
        <taxon>Roseivivax</taxon>
    </lineage>
</organism>
<keyword evidence="2" id="KW-0645">Protease</keyword>
<keyword evidence="1" id="KW-0472">Membrane</keyword>
<gene>
    <name evidence="2" type="ORF">OCH239_21610</name>
</gene>
<dbReference type="PIRSF" id="PIRSF038991">
    <property type="entry name" value="Protein_AbrB"/>
    <property type="match status" value="1"/>
</dbReference>
<accession>X7EFF0</accession>
<feature type="transmembrane region" description="Helical" evidence="1">
    <location>
        <begin position="241"/>
        <end position="261"/>
    </location>
</feature>
<dbReference type="AlphaFoldDB" id="X7EFF0"/>
<dbReference type="RefSeq" id="WP_037261978.1">
    <property type="nucleotide sequence ID" value="NZ_JALZ01000009.1"/>
</dbReference>
<comment type="caution">
    <text evidence="2">The sequence shown here is derived from an EMBL/GenBank/DDBJ whole genome shotgun (WGS) entry which is preliminary data.</text>
</comment>
<dbReference type="Proteomes" id="UP000022447">
    <property type="component" value="Unassembled WGS sequence"/>
</dbReference>
<keyword evidence="1" id="KW-0812">Transmembrane</keyword>
<reference evidence="2 3" key="1">
    <citation type="submission" date="2014-01" db="EMBL/GenBank/DDBJ databases">
        <title>Roseivivax halodurans JCM 10272 Genome Sequencing.</title>
        <authorList>
            <person name="Lai Q."/>
            <person name="Li G."/>
            <person name="Shao Z."/>
        </authorList>
    </citation>
    <scope>NUCLEOTIDE SEQUENCE [LARGE SCALE GENOMIC DNA]</scope>
    <source>
        <strain evidence="2 3">JCM 10272</strain>
    </source>
</reference>
<dbReference type="STRING" id="1449350.OCH239_21610"/>
<dbReference type="NCBIfam" id="TIGR03082">
    <property type="entry name" value="Gneg_AbrB_dup"/>
    <property type="match status" value="1"/>
</dbReference>
<dbReference type="EMBL" id="JALZ01000009">
    <property type="protein sequence ID" value="ETX14605.1"/>
    <property type="molecule type" value="Genomic_DNA"/>
</dbReference>
<dbReference type="OrthoDB" id="7157734at2"/>
<name>X7EFF0_9RHOB</name>